<dbReference type="Proteomes" id="UP000525078">
    <property type="component" value="Unassembled WGS sequence"/>
</dbReference>
<keyword evidence="2 3" id="KW-0040">ANK repeat</keyword>
<name>A0A7J6GWE2_CANSA</name>
<feature type="region of interest" description="Disordered" evidence="5">
    <location>
        <begin position="277"/>
        <end position="376"/>
    </location>
</feature>
<evidence type="ECO:0000259" key="6">
    <source>
        <dbReference type="PROSITE" id="PS50089"/>
    </source>
</evidence>
<dbReference type="EMBL" id="JAATIQ010000080">
    <property type="protein sequence ID" value="KAF4387121.1"/>
    <property type="molecule type" value="Genomic_DNA"/>
</dbReference>
<keyword evidence="10" id="KW-1185">Reference proteome</keyword>
<dbReference type="EMBL" id="JAATIP010000228">
    <property type="protein sequence ID" value="KAF4358163.1"/>
    <property type="molecule type" value="Genomic_DNA"/>
</dbReference>
<dbReference type="PROSITE" id="PS50088">
    <property type="entry name" value="ANK_REPEAT"/>
    <property type="match status" value="2"/>
</dbReference>
<dbReference type="InterPro" id="IPR050889">
    <property type="entry name" value="Dendritic_Spine_Reg/Scaffold"/>
</dbReference>
<evidence type="ECO:0000313" key="9">
    <source>
        <dbReference type="Proteomes" id="UP000525078"/>
    </source>
</evidence>
<dbReference type="Gene3D" id="3.30.40.10">
    <property type="entry name" value="Zinc/RING finger domain, C3HC4 (zinc finger)"/>
    <property type="match status" value="1"/>
</dbReference>
<dbReference type="PROSITE" id="PS50089">
    <property type="entry name" value="ZF_RING_2"/>
    <property type="match status" value="1"/>
</dbReference>
<sequence length="490" mass="53086">MGQSLDSMRQPQQQQPQRSKAELLYDLVLATGNVDAIKVLFQEGASLEWIDRDGKNPLIVACMNPNLIDTAKTLIELGANINAYRPGRHAGTPLHHAAKKGLERTVALLLSHGANALVRNDDCQTPLDVARLNGHTEVVRTLENHICYFSGWVREIYGPGFLGALAPHLLSRKIWVVVIPLGPNNPAKPLKLELVVYSTLKDAQPSMVISLWKSRIEKPNLNQSDPTLTISDGSIKSRLKLASAIQGDKQQIQSLYAACQGTSQVMYSSANHRTENSVAAAELATSSSGVTPLTSNSHETPEEPNTNGWGTSASNDSYNDWDPVVGTRPSKINTGGWMDEQPKDDFNGWSVDDSRPPGNRTKHARTNEESTSTGVTNQSVYASVPSAPSAPPIPEEHLFEGPIHYPSIDVATDAFAQPLDHEAYSSKERKDGGDSSSSCVICWEAPIEGACIPCGHMAGCMSCLTEIKSKKGVCPVCRSVMDQVVKIYAV</sequence>
<dbReference type="PROSITE" id="PS50297">
    <property type="entry name" value="ANK_REP_REGION"/>
    <property type="match status" value="2"/>
</dbReference>
<dbReference type="InterPro" id="IPR036770">
    <property type="entry name" value="Ankyrin_rpt-contain_sf"/>
</dbReference>
<feature type="repeat" description="ANK" evidence="3">
    <location>
        <begin position="53"/>
        <end position="86"/>
    </location>
</feature>
<dbReference type="CDD" id="cd23129">
    <property type="entry name" value="RING-HC_XBAT35-like"/>
    <property type="match status" value="1"/>
</dbReference>
<dbReference type="Pfam" id="PF13920">
    <property type="entry name" value="zf-C3HC4_3"/>
    <property type="match status" value="1"/>
</dbReference>
<reference evidence="9 10" key="1">
    <citation type="journal article" date="2020" name="bioRxiv">
        <title>Sequence and annotation of 42 cannabis genomes reveals extensive copy number variation in cannabinoid synthesis and pathogen resistance genes.</title>
        <authorList>
            <person name="Mckernan K.J."/>
            <person name="Helbert Y."/>
            <person name="Kane L.T."/>
            <person name="Ebling H."/>
            <person name="Zhang L."/>
            <person name="Liu B."/>
            <person name="Eaton Z."/>
            <person name="Mclaughlin S."/>
            <person name="Kingan S."/>
            <person name="Baybayan P."/>
            <person name="Concepcion G."/>
            <person name="Jordan M."/>
            <person name="Riva A."/>
            <person name="Barbazuk W."/>
            <person name="Harkins T."/>
        </authorList>
    </citation>
    <scope>NUCLEOTIDE SEQUENCE [LARGE SCALE GENOMIC DNA]</scope>
    <source>
        <strain evidence="9 10">cv. Jamaican Lion 4</strain>
        <strain evidence="8">Father</strain>
        <strain evidence="7">Mother</strain>
        <tissue evidence="8">Leaf</tissue>
    </source>
</reference>
<evidence type="ECO:0000256" key="1">
    <source>
        <dbReference type="ARBA" id="ARBA00022737"/>
    </source>
</evidence>
<dbReference type="Pfam" id="PF13637">
    <property type="entry name" value="Ank_4"/>
    <property type="match status" value="1"/>
</dbReference>
<dbReference type="SMART" id="SM00248">
    <property type="entry name" value="ANK"/>
    <property type="match status" value="4"/>
</dbReference>
<keyword evidence="1" id="KW-0677">Repeat</keyword>
<evidence type="ECO:0000313" key="8">
    <source>
        <dbReference type="EMBL" id="KAF4387121.1"/>
    </source>
</evidence>
<feature type="domain" description="RING-type" evidence="6">
    <location>
        <begin position="439"/>
        <end position="478"/>
    </location>
</feature>
<dbReference type="AlphaFoldDB" id="A0A7J6GWE2"/>
<evidence type="ECO:0000256" key="3">
    <source>
        <dbReference type="PROSITE-ProRule" id="PRU00023"/>
    </source>
</evidence>
<keyword evidence="4" id="KW-0479">Metal-binding</keyword>
<dbReference type="InterPro" id="IPR002110">
    <property type="entry name" value="Ankyrin_rpt"/>
</dbReference>
<feature type="repeat" description="ANK" evidence="3">
    <location>
        <begin position="89"/>
        <end position="121"/>
    </location>
</feature>
<keyword evidence="4" id="KW-0862">Zinc</keyword>
<gene>
    <name evidence="7" type="ORF">F8388_009446</name>
    <name evidence="8" type="ORF">G4B88_024693</name>
</gene>
<dbReference type="SUPFAM" id="SSF57850">
    <property type="entry name" value="RING/U-box"/>
    <property type="match status" value="1"/>
</dbReference>
<keyword evidence="4" id="KW-0863">Zinc-finger</keyword>
<evidence type="ECO:0000313" key="7">
    <source>
        <dbReference type="EMBL" id="KAF4358163.1"/>
    </source>
</evidence>
<dbReference type="SUPFAM" id="SSF48403">
    <property type="entry name" value="Ankyrin repeat"/>
    <property type="match status" value="1"/>
</dbReference>
<dbReference type="InterPro" id="IPR013083">
    <property type="entry name" value="Znf_RING/FYVE/PHD"/>
</dbReference>
<proteinExistence type="predicted"/>
<accession>A0A7J6GWE2</accession>
<feature type="compositionally biased region" description="Polar residues" evidence="5">
    <location>
        <begin position="284"/>
        <end position="318"/>
    </location>
</feature>
<dbReference type="PANTHER" id="PTHR24166">
    <property type="entry name" value="ROLLING PEBBLES, ISOFORM B"/>
    <property type="match status" value="1"/>
</dbReference>
<protein>
    <recommendedName>
        <fullName evidence="6">RING-type domain-containing protein</fullName>
    </recommendedName>
</protein>
<evidence type="ECO:0000256" key="4">
    <source>
        <dbReference type="PROSITE-ProRule" id="PRU00175"/>
    </source>
</evidence>
<comment type="caution">
    <text evidence="8">The sequence shown here is derived from an EMBL/GenBank/DDBJ whole genome shotgun (WGS) entry which is preliminary data.</text>
</comment>
<dbReference type="GO" id="GO:0008270">
    <property type="term" value="F:zinc ion binding"/>
    <property type="evidence" value="ECO:0007669"/>
    <property type="project" value="UniProtKB-KW"/>
</dbReference>
<dbReference type="Gene3D" id="1.25.40.20">
    <property type="entry name" value="Ankyrin repeat-containing domain"/>
    <property type="match status" value="2"/>
</dbReference>
<dbReference type="Proteomes" id="UP000583929">
    <property type="component" value="Unassembled WGS sequence"/>
</dbReference>
<organism evidence="8 10">
    <name type="scientific">Cannabis sativa</name>
    <name type="common">Hemp</name>
    <name type="synonym">Marijuana</name>
    <dbReference type="NCBI Taxonomy" id="3483"/>
    <lineage>
        <taxon>Eukaryota</taxon>
        <taxon>Viridiplantae</taxon>
        <taxon>Streptophyta</taxon>
        <taxon>Embryophyta</taxon>
        <taxon>Tracheophyta</taxon>
        <taxon>Spermatophyta</taxon>
        <taxon>Magnoliopsida</taxon>
        <taxon>eudicotyledons</taxon>
        <taxon>Gunneridae</taxon>
        <taxon>Pentapetalae</taxon>
        <taxon>rosids</taxon>
        <taxon>fabids</taxon>
        <taxon>Rosales</taxon>
        <taxon>Cannabaceae</taxon>
        <taxon>Cannabis</taxon>
    </lineage>
</organism>
<dbReference type="PANTHER" id="PTHR24166:SF50">
    <property type="entry name" value="E3 UBIQUITIN-PROTEIN LIGASE XBOS34-RELATED"/>
    <property type="match status" value="1"/>
</dbReference>
<evidence type="ECO:0000256" key="5">
    <source>
        <dbReference type="SAM" id="MobiDB-lite"/>
    </source>
</evidence>
<evidence type="ECO:0000256" key="2">
    <source>
        <dbReference type="ARBA" id="ARBA00023043"/>
    </source>
</evidence>
<evidence type="ECO:0000313" key="10">
    <source>
        <dbReference type="Proteomes" id="UP000583929"/>
    </source>
</evidence>
<dbReference type="Pfam" id="PF12796">
    <property type="entry name" value="Ank_2"/>
    <property type="match status" value="1"/>
</dbReference>
<dbReference type="InterPro" id="IPR001841">
    <property type="entry name" value="Znf_RING"/>
</dbReference>